<dbReference type="Proteomes" id="UP000569914">
    <property type="component" value="Unassembled WGS sequence"/>
</dbReference>
<dbReference type="PANTHER" id="PTHR43245">
    <property type="entry name" value="BIFUNCTIONAL POLYMYXIN RESISTANCE PROTEIN ARNA"/>
    <property type="match status" value="1"/>
</dbReference>
<sequence length="346" mass="36252">MRVLVTGAAGFIGSTIMDRLRATGHAAVGLDLLLPKAHPAAAPPPWADPELIIGDLRDPEVVDRALAGVDAVCHQAAMVGVGVTVADLPDYTAHNLLGTATLLAGMARAGVRRLVLASSMVIYGPGGYRCPADGAVRPLDRRPEDLAAGRYEPRCPHCSGDLVDTPVGEDAPADPQNTYAVTKHGQELLAASWARETGAAVTALRYHNVYGPRLPRDTPYAGVAAIFRSALAAGSPPRVYEDGRQRRDFVHVHDVARANQLALERLDADPGHEILPLNIASGEPHTVAELAEVLSATLAGPPPIIVGGGRATDARHIVASPTRARTVLGFTARIRFAEGIAGLATD</sequence>
<feature type="domain" description="NAD-dependent epimerase/dehydratase" evidence="1">
    <location>
        <begin position="164"/>
        <end position="273"/>
    </location>
</feature>
<accession>A0A7Y9LFC4</accession>
<dbReference type="InterPro" id="IPR001509">
    <property type="entry name" value="Epimerase_deHydtase"/>
</dbReference>
<dbReference type="Gene3D" id="3.40.50.720">
    <property type="entry name" value="NAD(P)-binding Rossmann-like Domain"/>
    <property type="match status" value="1"/>
</dbReference>
<proteinExistence type="predicted"/>
<dbReference type="RefSeq" id="WP_179755914.1">
    <property type="nucleotide sequence ID" value="NZ_JACCBU010000001.1"/>
</dbReference>
<organism evidence="2 3">
    <name type="scientific">Microlunatus parietis</name>
    <dbReference type="NCBI Taxonomy" id="682979"/>
    <lineage>
        <taxon>Bacteria</taxon>
        <taxon>Bacillati</taxon>
        <taxon>Actinomycetota</taxon>
        <taxon>Actinomycetes</taxon>
        <taxon>Propionibacteriales</taxon>
        <taxon>Propionibacteriaceae</taxon>
        <taxon>Microlunatus</taxon>
    </lineage>
</organism>
<dbReference type="AlphaFoldDB" id="A0A7Y9LFC4"/>
<comment type="caution">
    <text evidence="2">The sequence shown here is derived from an EMBL/GenBank/DDBJ whole genome shotgun (WGS) entry which is preliminary data.</text>
</comment>
<feature type="domain" description="NAD-dependent epimerase/dehydratase" evidence="1">
    <location>
        <begin position="3"/>
        <end position="128"/>
    </location>
</feature>
<dbReference type="InterPro" id="IPR036291">
    <property type="entry name" value="NAD(P)-bd_dom_sf"/>
</dbReference>
<dbReference type="GO" id="GO:0016853">
    <property type="term" value="F:isomerase activity"/>
    <property type="evidence" value="ECO:0007669"/>
    <property type="project" value="UniProtKB-KW"/>
</dbReference>
<reference evidence="2 3" key="1">
    <citation type="submission" date="2020-07" db="EMBL/GenBank/DDBJ databases">
        <title>Sequencing the genomes of 1000 actinobacteria strains.</title>
        <authorList>
            <person name="Klenk H.-P."/>
        </authorList>
    </citation>
    <scope>NUCLEOTIDE SEQUENCE [LARGE SCALE GENOMIC DNA]</scope>
    <source>
        <strain evidence="2 3">DSM 22083</strain>
    </source>
</reference>
<dbReference type="InterPro" id="IPR050177">
    <property type="entry name" value="Lipid_A_modif_metabolic_enz"/>
</dbReference>
<evidence type="ECO:0000313" key="3">
    <source>
        <dbReference type="Proteomes" id="UP000569914"/>
    </source>
</evidence>
<protein>
    <submittedName>
        <fullName evidence="2">dTDP-L-rhamnose 4-epimerase</fullName>
        <ecNumber evidence="2">5.1.3.25</ecNumber>
    </submittedName>
</protein>
<dbReference type="Pfam" id="PF01370">
    <property type="entry name" value="Epimerase"/>
    <property type="match status" value="2"/>
</dbReference>
<dbReference type="PANTHER" id="PTHR43245:SF13">
    <property type="entry name" value="UDP-D-APIOSE_UDP-D-XYLOSE SYNTHASE 2"/>
    <property type="match status" value="1"/>
</dbReference>
<dbReference type="EC" id="5.1.3.25" evidence="2"/>
<evidence type="ECO:0000313" key="2">
    <source>
        <dbReference type="EMBL" id="NYE73981.1"/>
    </source>
</evidence>
<keyword evidence="3" id="KW-1185">Reference proteome</keyword>
<keyword evidence="2" id="KW-0413">Isomerase</keyword>
<dbReference type="SUPFAM" id="SSF51735">
    <property type="entry name" value="NAD(P)-binding Rossmann-fold domains"/>
    <property type="match status" value="1"/>
</dbReference>
<name>A0A7Y9LFC4_9ACTN</name>
<dbReference type="EMBL" id="JACCBU010000001">
    <property type="protein sequence ID" value="NYE73981.1"/>
    <property type="molecule type" value="Genomic_DNA"/>
</dbReference>
<evidence type="ECO:0000259" key="1">
    <source>
        <dbReference type="Pfam" id="PF01370"/>
    </source>
</evidence>
<gene>
    <name evidence="2" type="ORF">BKA15_005310</name>
</gene>